<accession>A0A7W5FMJ3</accession>
<gene>
    <name evidence="1" type="ORF">FHS18_002209</name>
</gene>
<reference evidence="1 2" key="1">
    <citation type="submission" date="2020-08" db="EMBL/GenBank/DDBJ databases">
        <title>Genomic Encyclopedia of Type Strains, Phase III (KMG-III): the genomes of soil and plant-associated and newly described type strains.</title>
        <authorList>
            <person name="Whitman W."/>
        </authorList>
    </citation>
    <scope>NUCLEOTIDE SEQUENCE [LARGE SCALE GENOMIC DNA]</scope>
    <source>
        <strain evidence="1 2">CECT 5862</strain>
    </source>
</reference>
<proteinExistence type="predicted"/>
<organism evidence="1 2">
    <name type="scientific">Paenibacillus phyllosphaerae</name>
    <dbReference type="NCBI Taxonomy" id="274593"/>
    <lineage>
        <taxon>Bacteria</taxon>
        <taxon>Bacillati</taxon>
        <taxon>Bacillota</taxon>
        <taxon>Bacilli</taxon>
        <taxon>Bacillales</taxon>
        <taxon>Paenibacillaceae</taxon>
        <taxon>Paenibacillus</taxon>
    </lineage>
</organism>
<sequence>MKPGYKGLGNREVAQIRLDEPHCEGNIGIALIKGRFLSPAAMIQAIYR</sequence>
<dbReference type="Proteomes" id="UP000570361">
    <property type="component" value="Unassembled WGS sequence"/>
</dbReference>
<evidence type="ECO:0000313" key="2">
    <source>
        <dbReference type="Proteomes" id="UP000570361"/>
    </source>
</evidence>
<evidence type="ECO:0000313" key="1">
    <source>
        <dbReference type="EMBL" id="MBB3110142.1"/>
    </source>
</evidence>
<dbReference type="AlphaFoldDB" id="A0A7W5FMJ3"/>
<name>A0A7W5FMJ3_9BACL</name>
<protein>
    <submittedName>
        <fullName evidence="1">Uncharacterized protein</fullName>
    </submittedName>
</protein>
<dbReference type="RefSeq" id="WP_183599896.1">
    <property type="nucleotide sequence ID" value="NZ_JACHXK010000004.1"/>
</dbReference>
<dbReference type="EMBL" id="JACHXK010000004">
    <property type="protein sequence ID" value="MBB3110142.1"/>
    <property type="molecule type" value="Genomic_DNA"/>
</dbReference>
<keyword evidence="2" id="KW-1185">Reference proteome</keyword>
<comment type="caution">
    <text evidence="1">The sequence shown here is derived from an EMBL/GenBank/DDBJ whole genome shotgun (WGS) entry which is preliminary data.</text>
</comment>